<dbReference type="Gene3D" id="1.50.40.10">
    <property type="entry name" value="Mitochondrial carrier domain"/>
    <property type="match status" value="1"/>
</dbReference>
<comment type="subcellular location">
    <subcellularLocation>
        <location evidence="1">Mitochondrion inner membrane</location>
        <topology evidence="1">Multi-pass membrane protein</topology>
    </subcellularLocation>
</comment>
<evidence type="ECO:0000256" key="11">
    <source>
        <dbReference type="ARBA" id="ARBA00023136"/>
    </source>
</evidence>
<comment type="caution">
    <text evidence="17">The sequence shown here is derived from an EMBL/GenBank/DDBJ whole genome shotgun (WGS) entry which is preliminary data.</text>
</comment>
<sequence length="613" mass="67362">MYEEVGNIHLSVLGSSNKTSGKMKWPQPSPRRVVTPTEQVKLLLQVQHASKQTTADKQHKFILDCMVHIPKEQGVLSWCGNLANVIRYFPTQILNFAFEDKYRQISLGGVDKNFAGDHGIRHQDLLGYKQRDRGVCKRHKQCQAGAADEWPLDQFLDQDATGDRRNLEDQKRLKEVSTAFALAQSRLSAAQRPGATGVSLQPIISPQNASAGLTLGILPPTANRKRKSVSLLSPPMFAVACRGGAGPGWMQAKQEEVDLQNKNTLSVLLFGFLLYEHLVCSEGRPFGDRSLNLLETNLPMLKDTLKSHCLTIEEMEQALMPKVWTCRKLSFTRFPPHPMPLPPAPRLSSAIDKVVIQQYHPVKGHNCEVRKALSKQEVASASSYQRGQSGSGNFGGGHGGSLVGMTTLVEEGTSVVAVALVAAVAVDMVAVGMAIMDLVMTDTILEVEATTEALEKQELYLTPHSGPYKVIYDNQQVIVVDNIKMIDARNPGTFLEDQRKHQEKSWPGTSQKIHAEAKIEVAIRRKPVIGKVLFTSEVGKVPDGPCCSQVIHHSILERKPNRQDEELPFNKYLVGPLEPGEPWAPGPGEAAGPWSRVSPGPRVRARPRAPGAG</sequence>
<keyword evidence="9" id="KW-1133">Transmembrane helix</keyword>
<comment type="subunit">
    <text evidence="3">Monomer.</text>
</comment>
<evidence type="ECO:0000256" key="16">
    <source>
        <dbReference type="SAM" id="MobiDB-lite"/>
    </source>
</evidence>
<keyword evidence="7" id="KW-0677">Repeat</keyword>
<evidence type="ECO:0000256" key="5">
    <source>
        <dbReference type="ARBA" id="ARBA00022449"/>
    </source>
</evidence>
<keyword evidence="5" id="KW-0050">Antiport</keyword>
<protein>
    <submittedName>
        <fullName evidence="17">Uncharacterized protein</fullName>
    </submittedName>
</protein>
<dbReference type="GO" id="GO:1901029">
    <property type="term" value="P:negative regulation of mitochondrial outer membrane permeabilization involved in apoptotic signaling pathway"/>
    <property type="evidence" value="ECO:0007669"/>
    <property type="project" value="TreeGrafter"/>
</dbReference>
<evidence type="ECO:0000256" key="10">
    <source>
        <dbReference type="ARBA" id="ARBA00023128"/>
    </source>
</evidence>
<dbReference type="InterPro" id="IPR002067">
    <property type="entry name" value="MCP"/>
</dbReference>
<evidence type="ECO:0000256" key="6">
    <source>
        <dbReference type="ARBA" id="ARBA00022692"/>
    </source>
</evidence>
<evidence type="ECO:0000256" key="4">
    <source>
        <dbReference type="ARBA" id="ARBA00022448"/>
    </source>
</evidence>
<dbReference type="PROSITE" id="PS50920">
    <property type="entry name" value="SOLCAR"/>
    <property type="match status" value="1"/>
</dbReference>
<keyword evidence="4" id="KW-0813">Transport</keyword>
<proteinExistence type="inferred from homology"/>
<dbReference type="PRINTS" id="PR00926">
    <property type="entry name" value="MITOCARRIER"/>
</dbReference>
<dbReference type="PANTHER" id="PTHR45635:SF14">
    <property type="entry name" value="ADP_ATP TRANSLOCASE"/>
    <property type="match status" value="1"/>
</dbReference>
<keyword evidence="18" id="KW-1185">Reference proteome</keyword>
<dbReference type="GO" id="GO:0005743">
    <property type="term" value="C:mitochondrial inner membrane"/>
    <property type="evidence" value="ECO:0007669"/>
    <property type="project" value="UniProtKB-SubCell"/>
</dbReference>
<feature type="repeat" description="Solcar" evidence="15">
    <location>
        <begin position="8"/>
        <end position="105"/>
    </location>
</feature>
<keyword evidence="11 15" id="KW-0472">Membrane</keyword>
<evidence type="ECO:0000256" key="13">
    <source>
        <dbReference type="ARBA" id="ARBA00024169"/>
    </source>
</evidence>
<evidence type="ECO:0000256" key="1">
    <source>
        <dbReference type="ARBA" id="ARBA00004448"/>
    </source>
</evidence>
<keyword evidence="6 15" id="KW-0812">Transmembrane</keyword>
<gene>
    <name evidence="17" type="ORF">QTO34_002190</name>
</gene>
<dbReference type="GO" id="GO:0005471">
    <property type="term" value="F:ATP:ADP antiporter activity"/>
    <property type="evidence" value="ECO:0007669"/>
    <property type="project" value="InterPro"/>
</dbReference>
<evidence type="ECO:0000256" key="8">
    <source>
        <dbReference type="ARBA" id="ARBA00022792"/>
    </source>
</evidence>
<name>A0AA40HVB0_CNENI</name>
<reference evidence="17" key="1">
    <citation type="submission" date="2023-06" db="EMBL/GenBank/DDBJ databases">
        <title>Reference genome for the Northern bat (Eptesicus nilssonii), a most northern bat species.</title>
        <authorList>
            <person name="Laine V.N."/>
            <person name="Pulliainen A.T."/>
            <person name="Lilley T.M."/>
        </authorList>
    </citation>
    <scope>NUCLEOTIDE SEQUENCE</scope>
    <source>
        <strain evidence="17">BLF_Eptnil</strain>
        <tissue evidence="17">Kidney</tissue>
    </source>
</reference>
<evidence type="ECO:0000256" key="15">
    <source>
        <dbReference type="PROSITE-ProRule" id="PRU00282"/>
    </source>
</evidence>
<evidence type="ECO:0000256" key="7">
    <source>
        <dbReference type="ARBA" id="ARBA00022737"/>
    </source>
</evidence>
<dbReference type="Proteomes" id="UP001177744">
    <property type="component" value="Unassembled WGS sequence"/>
</dbReference>
<dbReference type="AlphaFoldDB" id="A0AA40HVB0"/>
<dbReference type="InterPro" id="IPR018108">
    <property type="entry name" value="MCP_transmembrane"/>
</dbReference>
<evidence type="ECO:0000313" key="18">
    <source>
        <dbReference type="Proteomes" id="UP001177744"/>
    </source>
</evidence>
<dbReference type="GO" id="GO:0140021">
    <property type="term" value="P:mitochondrial ADP transmembrane transport"/>
    <property type="evidence" value="ECO:0007669"/>
    <property type="project" value="InterPro"/>
</dbReference>
<dbReference type="PANTHER" id="PTHR45635">
    <property type="entry name" value="ADP,ATP CARRIER PROTEIN 1-RELATED-RELATED"/>
    <property type="match status" value="1"/>
</dbReference>
<dbReference type="Pfam" id="PF00153">
    <property type="entry name" value="Mito_carr"/>
    <property type="match status" value="1"/>
</dbReference>
<dbReference type="EMBL" id="JAULJE010000011">
    <property type="protein sequence ID" value="KAK1337557.1"/>
    <property type="molecule type" value="Genomic_DNA"/>
</dbReference>
<dbReference type="PRINTS" id="PR00927">
    <property type="entry name" value="ADPTRNSLCASE"/>
</dbReference>
<dbReference type="InterPro" id="IPR002113">
    <property type="entry name" value="ADT_euk_type"/>
</dbReference>
<evidence type="ECO:0000313" key="17">
    <source>
        <dbReference type="EMBL" id="KAK1337557.1"/>
    </source>
</evidence>
<dbReference type="SUPFAM" id="SSF103506">
    <property type="entry name" value="Mitochondrial carrier"/>
    <property type="match status" value="1"/>
</dbReference>
<accession>A0AA40HVB0</accession>
<feature type="region of interest" description="Disordered" evidence="16">
    <location>
        <begin position="578"/>
        <end position="613"/>
    </location>
</feature>
<keyword evidence="10" id="KW-0496">Mitochondrion</keyword>
<evidence type="ECO:0000256" key="14">
    <source>
        <dbReference type="ARBA" id="ARBA00045250"/>
    </source>
</evidence>
<evidence type="ECO:0000256" key="3">
    <source>
        <dbReference type="ARBA" id="ARBA00011245"/>
    </source>
</evidence>
<keyword evidence="8" id="KW-0999">Mitochondrion inner membrane</keyword>
<evidence type="ECO:0000256" key="12">
    <source>
        <dbReference type="ARBA" id="ARBA00024143"/>
    </source>
</evidence>
<organism evidence="17 18">
    <name type="scientific">Cnephaeus nilssonii</name>
    <name type="common">Northern bat</name>
    <name type="synonym">Eptesicus nilssonii</name>
    <dbReference type="NCBI Taxonomy" id="3371016"/>
    <lineage>
        <taxon>Eukaryota</taxon>
        <taxon>Metazoa</taxon>
        <taxon>Chordata</taxon>
        <taxon>Craniata</taxon>
        <taxon>Vertebrata</taxon>
        <taxon>Euteleostomi</taxon>
        <taxon>Mammalia</taxon>
        <taxon>Eutheria</taxon>
        <taxon>Laurasiatheria</taxon>
        <taxon>Chiroptera</taxon>
        <taxon>Yangochiroptera</taxon>
        <taxon>Vespertilionidae</taxon>
        <taxon>Cnephaeus</taxon>
    </lineage>
</organism>
<comment type="function">
    <text evidence="14">ADP:ATP antiporter that mediates import of ADP into the mitochondrial matrix for ATP synthesis, and export of ATP out to fuel the cell. Cycles between the cytoplasmic-open state (c-state) and the matrix-open state (m-state): operates by the alternating access mechanism with a single substrate-binding site intermittently exposed to either the cytosolic (c-state) or matrix (m-state) side of the inner mitochondrial membrane.</text>
</comment>
<evidence type="ECO:0000256" key="9">
    <source>
        <dbReference type="ARBA" id="ARBA00022989"/>
    </source>
</evidence>
<dbReference type="GO" id="GO:1990544">
    <property type="term" value="P:mitochondrial ATP transmembrane transport"/>
    <property type="evidence" value="ECO:0007669"/>
    <property type="project" value="InterPro"/>
</dbReference>
<comment type="catalytic activity">
    <reaction evidence="12">
        <text>ADP(in) + ATP(out) = ADP(out) + ATP(in)</text>
        <dbReference type="Rhea" id="RHEA:34999"/>
        <dbReference type="ChEBI" id="CHEBI:30616"/>
        <dbReference type="ChEBI" id="CHEBI:456216"/>
    </reaction>
    <physiologicalReaction direction="left-to-right" evidence="12">
        <dbReference type="Rhea" id="RHEA:35000"/>
    </physiologicalReaction>
</comment>
<comment type="similarity">
    <text evidence="2">Belongs to the mitochondrial carrier (TC 2.A.29) family.</text>
</comment>
<comment type="catalytic activity">
    <reaction evidence="13">
        <text>H(+)(in) = H(+)(out)</text>
        <dbReference type="Rhea" id="RHEA:34979"/>
        <dbReference type="ChEBI" id="CHEBI:15378"/>
    </reaction>
</comment>
<dbReference type="InterPro" id="IPR023395">
    <property type="entry name" value="MCP_dom_sf"/>
</dbReference>
<evidence type="ECO:0000256" key="2">
    <source>
        <dbReference type="ARBA" id="ARBA00006375"/>
    </source>
</evidence>